<dbReference type="Proteomes" id="UP001233999">
    <property type="component" value="Unassembled WGS sequence"/>
</dbReference>
<gene>
    <name evidence="3" type="ORF">L9F63_016708</name>
</gene>
<feature type="coiled-coil region" evidence="1">
    <location>
        <begin position="770"/>
        <end position="825"/>
    </location>
</feature>
<reference evidence="3" key="2">
    <citation type="submission" date="2023-05" db="EMBL/GenBank/DDBJ databases">
        <authorList>
            <person name="Fouks B."/>
        </authorList>
    </citation>
    <scope>NUCLEOTIDE SEQUENCE</scope>
    <source>
        <strain evidence="3">Stay&amp;Tobe</strain>
        <tissue evidence="3">Testes</tissue>
    </source>
</reference>
<evidence type="ECO:0000256" key="1">
    <source>
        <dbReference type="SAM" id="Coils"/>
    </source>
</evidence>
<feature type="compositionally biased region" description="Polar residues" evidence="2">
    <location>
        <begin position="11"/>
        <end position="21"/>
    </location>
</feature>
<feature type="coiled-coil region" evidence="1">
    <location>
        <begin position="355"/>
        <end position="530"/>
    </location>
</feature>
<protein>
    <submittedName>
        <fullName evidence="3">Uncharacterized protein</fullName>
    </submittedName>
</protein>
<feature type="region of interest" description="Disordered" evidence="2">
    <location>
        <begin position="85"/>
        <end position="107"/>
    </location>
</feature>
<evidence type="ECO:0000313" key="3">
    <source>
        <dbReference type="EMBL" id="KAJ9590169.1"/>
    </source>
</evidence>
<reference evidence="3" key="1">
    <citation type="journal article" date="2023" name="IScience">
        <title>Live-bearing cockroach genome reveals convergent evolutionary mechanisms linked to viviparity in insects and beyond.</title>
        <authorList>
            <person name="Fouks B."/>
            <person name="Harrison M.C."/>
            <person name="Mikhailova A.A."/>
            <person name="Marchal E."/>
            <person name="English S."/>
            <person name="Carruthers M."/>
            <person name="Jennings E.C."/>
            <person name="Chiamaka E.L."/>
            <person name="Frigard R.A."/>
            <person name="Pippel M."/>
            <person name="Attardo G.M."/>
            <person name="Benoit J.B."/>
            <person name="Bornberg-Bauer E."/>
            <person name="Tobe S.S."/>
        </authorList>
    </citation>
    <scope>NUCLEOTIDE SEQUENCE</scope>
    <source>
        <strain evidence="3">Stay&amp;Tobe</strain>
    </source>
</reference>
<organism evidence="3 4">
    <name type="scientific">Diploptera punctata</name>
    <name type="common">Pacific beetle cockroach</name>
    <dbReference type="NCBI Taxonomy" id="6984"/>
    <lineage>
        <taxon>Eukaryota</taxon>
        <taxon>Metazoa</taxon>
        <taxon>Ecdysozoa</taxon>
        <taxon>Arthropoda</taxon>
        <taxon>Hexapoda</taxon>
        <taxon>Insecta</taxon>
        <taxon>Pterygota</taxon>
        <taxon>Neoptera</taxon>
        <taxon>Polyneoptera</taxon>
        <taxon>Dictyoptera</taxon>
        <taxon>Blattodea</taxon>
        <taxon>Blaberoidea</taxon>
        <taxon>Blaberidae</taxon>
        <taxon>Diplopterinae</taxon>
        <taxon>Diploptera</taxon>
    </lineage>
</organism>
<accession>A0AAD8A0D6</accession>
<evidence type="ECO:0000256" key="2">
    <source>
        <dbReference type="SAM" id="MobiDB-lite"/>
    </source>
</evidence>
<feature type="coiled-coil region" evidence="1">
    <location>
        <begin position="302"/>
        <end position="329"/>
    </location>
</feature>
<proteinExistence type="predicted"/>
<feature type="region of interest" description="Disordered" evidence="2">
    <location>
        <begin position="1"/>
        <end position="23"/>
    </location>
</feature>
<sequence>MSFPKAPIQRFNENNGSSAPQTKYFPQKTYSYQKVSRIDSPTFLNDTQRSSSSIAITNNIKRCGRSESVDTRMNSIALPNKNLDKMKSTSRSKIPSPCKKPQNHPMIRKPTSSFIDMSSQSQNVSIQNRNIPKPAANTNDKQNKKVYEMQYFTKKKRLSVLKKELLSKQKSLLDLFSSMSDLREKVLETTGKDLGPLEEFKLVDLGSLITGSNEVHSQKTSEGEGAGEDLTFTTLRTIGEIDNGFLTHLEKKLQEIPEINKQLFQTLIVQTISSNEWMKKLKDENKITIEGEGNQQQFDNHLNEGENLVKKLDEKKNLEEQAVKELIQDIKKKLRHYGSLEKADDDKHKLNQERLEIIQSENNDLVKKVKFLTEELENERDKSNTLKDRKSTVDIQLKGVRQKLRDMEQKLSTDEIRIVQLLSQMKVLEGQLKTKEATFDHKAKELQKVNKTTGEQMAKLEKQRNIHEARINELKKELSCKETEALAVIEDLQNKLKDAQQKSEEADKLRITAESELETTKARMLEIEEKGKQLTEMAEKTTSIIVTGDESKRSEREVDLWTELNSTRELLESAEKQIKQLNQEKNEFMEIVKQAAQEDDGNIRNICTMYHTKVIEKDAQIKELQNQVAELSASVSSSQEQNSSLETKLKDLQDIFIAQKEDNTSVGNQLEISELQTKVADLQVTMSQMLKEKEQLENTLIQKQLEVEQRDRIMRGQSNVLRVRDELIALLKEREQRQDEEISSLQTSLELRETSAQKVTEEMMEKFGAMQELCSTLENKQILINRLEKHVQKLEEQNDKGEARRIRYEARITQLEQALQETNQRGNKFLLI</sequence>
<dbReference type="AlphaFoldDB" id="A0AAD8A0D6"/>
<name>A0AAD8A0D6_DIPPU</name>
<dbReference type="EMBL" id="JASPKZ010004552">
    <property type="protein sequence ID" value="KAJ9590169.1"/>
    <property type="molecule type" value="Genomic_DNA"/>
</dbReference>
<evidence type="ECO:0000313" key="4">
    <source>
        <dbReference type="Proteomes" id="UP001233999"/>
    </source>
</evidence>
<keyword evidence="1" id="KW-0175">Coiled coil</keyword>
<keyword evidence="4" id="KW-1185">Reference proteome</keyword>
<feature type="coiled-coil region" evidence="1">
    <location>
        <begin position="564"/>
        <end position="706"/>
    </location>
</feature>
<comment type="caution">
    <text evidence="3">The sequence shown here is derived from an EMBL/GenBank/DDBJ whole genome shotgun (WGS) entry which is preliminary data.</text>
</comment>